<proteinExistence type="predicted"/>
<comment type="caution">
    <text evidence="1">The sequence shown here is derived from an EMBL/GenBank/DDBJ whole genome shotgun (WGS) entry which is preliminary data.</text>
</comment>
<accession>A0A8S2XET7</accession>
<evidence type="ECO:0008006" key="3">
    <source>
        <dbReference type="Google" id="ProtNLM"/>
    </source>
</evidence>
<gene>
    <name evidence="1" type="ORF">TMI583_LOCUS47742</name>
</gene>
<reference evidence="1" key="1">
    <citation type="submission" date="2021-02" db="EMBL/GenBank/DDBJ databases">
        <authorList>
            <person name="Nowell W R."/>
        </authorList>
    </citation>
    <scope>NUCLEOTIDE SEQUENCE</scope>
</reference>
<evidence type="ECO:0000313" key="1">
    <source>
        <dbReference type="EMBL" id="CAF4495614.1"/>
    </source>
</evidence>
<protein>
    <recommendedName>
        <fullName evidence="3">Nuclease HARBI1</fullName>
    </recommendedName>
</protein>
<sequence length="57" mass="6446">ADFASQTAKFPSTNWYVNELDEMKQGLSELSNFPRVVGVMDCTHVQIKTPSENQDKI</sequence>
<dbReference type="Proteomes" id="UP000682733">
    <property type="component" value="Unassembled WGS sequence"/>
</dbReference>
<organism evidence="1 2">
    <name type="scientific">Didymodactylos carnosus</name>
    <dbReference type="NCBI Taxonomy" id="1234261"/>
    <lineage>
        <taxon>Eukaryota</taxon>
        <taxon>Metazoa</taxon>
        <taxon>Spiralia</taxon>
        <taxon>Gnathifera</taxon>
        <taxon>Rotifera</taxon>
        <taxon>Eurotatoria</taxon>
        <taxon>Bdelloidea</taxon>
        <taxon>Philodinida</taxon>
        <taxon>Philodinidae</taxon>
        <taxon>Didymodactylos</taxon>
    </lineage>
</organism>
<dbReference type="AlphaFoldDB" id="A0A8S2XET7"/>
<feature type="non-terminal residue" evidence="1">
    <location>
        <position position="1"/>
    </location>
</feature>
<evidence type="ECO:0000313" key="2">
    <source>
        <dbReference type="Proteomes" id="UP000682733"/>
    </source>
</evidence>
<name>A0A8S2XET7_9BILA</name>
<dbReference type="EMBL" id="CAJOBA010093862">
    <property type="protein sequence ID" value="CAF4495614.1"/>
    <property type="molecule type" value="Genomic_DNA"/>
</dbReference>